<evidence type="ECO:0000313" key="1">
    <source>
        <dbReference type="EMBL" id="KFD57639.1"/>
    </source>
</evidence>
<reference evidence="2 3" key="1">
    <citation type="journal article" date="2014" name="Nat. Genet.">
        <title>Genome and transcriptome of the porcine whipworm Trichuris suis.</title>
        <authorList>
            <person name="Jex A.R."/>
            <person name="Nejsum P."/>
            <person name="Schwarz E.M."/>
            <person name="Hu L."/>
            <person name="Young N.D."/>
            <person name="Hall R.S."/>
            <person name="Korhonen P.K."/>
            <person name="Liao S."/>
            <person name="Thamsborg S."/>
            <person name="Xia J."/>
            <person name="Xu P."/>
            <person name="Wang S."/>
            <person name="Scheerlinck J.P."/>
            <person name="Hofmann A."/>
            <person name="Sternberg P.W."/>
            <person name="Wang J."/>
            <person name="Gasser R.B."/>
        </authorList>
    </citation>
    <scope>NUCLEOTIDE SEQUENCE [LARGE SCALE GENOMIC DNA]</scope>
    <source>
        <strain evidence="2">DCEP-RM93F</strain>
        <strain evidence="1">DCEP-RM93M</strain>
    </source>
</reference>
<protein>
    <submittedName>
        <fullName evidence="2">Uncharacterized protein</fullName>
    </submittedName>
</protein>
<accession>A0A085NS34</accession>
<evidence type="ECO:0000313" key="2">
    <source>
        <dbReference type="EMBL" id="KFD72280.1"/>
    </source>
</evidence>
<organism evidence="2">
    <name type="scientific">Trichuris suis</name>
    <name type="common">pig whipworm</name>
    <dbReference type="NCBI Taxonomy" id="68888"/>
    <lineage>
        <taxon>Eukaryota</taxon>
        <taxon>Metazoa</taxon>
        <taxon>Ecdysozoa</taxon>
        <taxon>Nematoda</taxon>
        <taxon>Enoplea</taxon>
        <taxon>Dorylaimia</taxon>
        <taxon>Trichinellida</taxon>
        <taxon>Trichuridae</taxon>
        <taxon>Trichuris</taxon>
    </lineage>
</organism>
<dbReference type="AlphaFoldDB" id="A0A085NS34"/>
<evidence type="ECO:0000313" key="3">
    <source>
        <dbReference type="Proteomes" id="UP000030764"/>
    </source>
</evidence>
<sequence length="71" mass="7953">MFIFELSVFPVGNALFRDLAKKYLTPAVERDETGRNRLIGSVLLESEGYTYLPTESDELKGRDDAENGEPA</sequence>
<gene>
    <name evidence="1" type="ORF">M513_01309</name>
    <name evidence="2" type="ORF">M514_01309</name>
</gene>
<name>A0A085NS34_9BILA</name>
<keyword evidence="3" id="KW-1185">Reference proteome</keyword>
<proteinExistence type="predicted"/>
<dbReference type="Proteomes" id="UP000030758">
    <property type="component" value="Unassembled WGS sequence"/>
</dbReference>
<dbReference type="EMBL" id="KL367478">
    <property type="protein sequence ID" value="KFD72280.1"/>
    <property type="molecule type" value="Genomic_DNA"/>
</dbReference>
<dbReference type="Proteomes" id="UP000030764">
    <property type="component" value="Unassembled WGS sequence"/>
</dbReference>
<dbReference type="EMBL" id="KL363187">
    <property type="protein sequence ID" value="KFD57639.1"/>
    <property type="molecule type" value="Genomic_DNA"/>
</dbReference>